<name>A0ABD2HZS4_HETSC</name>
<comment type="caution">
    <text evidence="2">The sequence shown here is derived from an EMBL/GenBank/DDBJ whole genome shotgun (WGS) entry which is preliminary data.</text>
</comment>
<evidence type="ECO:0000256" key="1">
    <source>
        <dbReference type="SAM" id="MobiDB-lite"/>
    </source>
</evidence>
<sequence length="160" mass="18360">MQTGHCFALKKPFYHGFNSSKSFCGVNKKDRLWTDYAETILKYTGILRECGYAKGVTTSVVLQPCPTQQNFCDCGVMALACAEELLRVRQLFVGPDTAWGYSQQHTAFYRRWIHQTLSMTMKKAPKDDEDDMDDITALEGSETDVEQRLSKRKKQKMLVR</sequence>
<reference evidence="2 3" key="1">
    <citation type="submission" date="2024-10" db="EMBL/GenBank/DDBJ databases">
        <authorList>
            <person name="Kim D."/>
        </authorList>
    </citation>
    <scope>NUCLEOTIDE SEQUENCE [LARGE SCALE GENOMIC DNA]</scope>
    <source>
        <strain evidence="2">Taebaek</strain>
    </source>
</reference>
<keyword evidence="3" id="KW-1185">Reference proteome</keyword>
<dbReference type="EMBL" id="JBICCN010000410">
    <property type="protein sequence ID" value="KAL3070365.1"/>
    <property type="molecule type" value="Genomic_DNA"/>
</dbReference>
<accession>A0ABD2HZS4</accession>
<evidence type="ECO:0000313" key="3">
    <source>
        <dbReference type="Proteomes" id="UP001620645"/>
    </source>
</evidence>
<feature type="compositionally biased region" description="Acidic residues" evidence="1">
    <location>
        <begin position="127"/>
        <end position="144"/>
    </location>
</feature>
<dbReference type="AlphaFoldDB" id="A0ABD2HZS4"/>
<evidence type="ECO:0008006" key="4">
    <source>
        <dbReference type="Google" id="ProtNLM"/>
    </source>
</evidence>
<feature type="compositionally biased region" description="Basic residues" evidence="1">
    <location>
        <begin position="150"/>
        <end position="160"/>
    </location>
</feature>
<dbReference type="Proteomes" id="UP001620645">
    <property type="component" value="Unassembled WGS sequence"/>
</dbReference>
<dbReference type="InterPro" id="IPR038765">
    <property type="entry name" value="Papain-like_cys_pep_sf"/>
</dbReference>
<proteinExistence type="predicted"/>
<dbReference type="Gene3D" id="1.10.418.20">
    <property type="match status" value="1"/>
</dbReference>
<gene>
    <name evidence="2" type="ORF">niasHS_015604</name>
</gene>
<protein>
    <recommendedName>
        <fullName evidence="4">Ubiquitin-like protease family profile domain-containing protein</fullName>
    </recommendedName>
</protein>
<evidence type="ECO:0000313" key="2">
    <source>
        <dbReference type="EMBL" id="KAL3070365.1"/>
    </source>
</evidence>
<dbReference type="SUPFAM" id="SSF54001">
    <property type="entry name" value="Cysteine proteinases"/>
    <property type="match status" value="1"/>
</dbReference>
<organism evidence="2 3">
    <name type="scientific">Heterodera schachtii</name>
    <name type="common">Sugarbeet cyst nematode worm</name>
    <name type="synonym">Tylenchus schachtii</name>
    <dbReference type="NCBI Taxonomy" id="97005"/>
    <lineage>
        <taxon>Eukaryota</taxon>
        <taxon>Metazoa</taxon>
        <taxon>Ecdysozoa</taxon>
        <taxon>Nematoda</taxon>
        <taxon>Chromadorea</taxon>
        <taxon>Rhabditida</taxon>
        <taxon>Tylenchina</taxon>
        <taxon>Tylenchomorpha</taxon>
        <taxon>Tylenchoidea</taxon>
        <taxon>Heteroderidae</taxon>
        <taxon>Heteroderinae</taxon>
        <taxon>Heterodera</taxon>
    </lineage>
</organism>
<feature type="region of interest" description="Disordered" evidence="1">
    <location>
        <begin position="123"/>
        <end position="160"/>
    </location>
</feature>